<name>A0AAE7TRQ1_HELPX</name>
<accession>A0AAE7TRQ1</accession>
<dbReference type="Proteomes" id="UP000595660">
    <property type="component" value="Chromosome"/>
</dbReference>
<sequence length="123" mass="14564">MEEEFVLGLMGSISGDQIRDYLKICDRIRSQGSFHDATLSTRMHTLHFHLEYSRFDFVPQDLKTYLIDTMRKNGFECLGDSSFHQKGFDANNYHYLKKCFSDLMDSREIRETDLSLSWQNKTY</sequence>
<evidence type="ECO:0000313" key="1">
    <source>
        <dbReference type="EMBL" id="QQX50055.1"/>
    </source>
</evidence>
<dbReference type="RefSeq" id="WP_000390722.1">
    <property type="nucleotide sequence ID" value="NZ_CP051505.1"/>
</dbReference>
<gene>
    <name evidence="1" type="ORF">HG562_06265</name>
</gene>
<protein>
    <submittedName>
        <fullName evidence="1">Uncharacterized protein</fullName>
    </submittedName>
</protein>
<dbReference type="AlphaFoldDB" id="A0AAE7TRQ1"/>
<proteinExistence type="predicted"/>
<dbReference type="EMBL" id="CP051505">
    <property type="protein sequence ID" value="QQX50055.1"/>
    <property type="molecule type" value="Genomic_DNA"/>
</dbReference>
<reference evidence="1 2" key="1">
    <citation type="journal article" date="2020" name="Front. Microbiol.">
        <title>Identification of New Helicobacter pylori Subpopulations in Native Americans and Mestizos From Peru.</title>
        <authorList>
            <person name="Gutierrez-Escobar A.J."/>
            <person name="Velapatino B."/>
            <person name="Borda V."/>
            <person name="Rabkin C.S."/>
            <person name="Tarazona-Santos E."/>
            <person name="Cabrera L."/>
            <person name="Cok J."/>
            <person name="Hooper C.C."/>
            <person name="Jahuira-Arias H."/>
            <person name="Herrera P."/>
            <person name="Noureen M."/>
            <person name="Wang D."/>
            <person name="Romero-Gallo J."/>
            <person name="Tran B."/>
            <person name="Peek R.M. Jr"/>
            <person name="Berg D.E."/>
            <person name="Gilman R.H."/>
            <person name="Camargo M.C."/>
        </authorList>
    </citation>
    <scope>NUCLEOTIDE SEQUENCE [LARGE SCALE GENOMIC DNA]</scope>
    <source>
        <strain evidence="1 2">SHIM-010</strain>
    </source>
</reference>
<organism evidence="1 2">
    <name type="scientific">Helicobacter pylori</name>
    <name type="common">Campylobacter pylori</name>
    <dbReference type="NCBI Taxonomy" id="210"/>
    <lineage>
        <taxon>Bacteria</taxon>
        <taxon>Pseudomonadati</taxon>
        <taxon>Campylobacterota</taxon>
        <taxon>Epsilonproteobacteria</taxon>
        <taxon>Campylobacterales</taxon>
        <taxon>Helicobacteraceae</taxon>
        <taxon>Helicobacter</taxon>
    </lineage>
</organism>
<evidence type="ECO:0000313" key="2">
    <source>
        <dbReference type="Proteomes" id="UP000595660"/>
    </source>
</evidence>